<comment type="caution">
    <text evidence="2">The sequence shown here is derived from an EMBL/GenBank/DDBJ whole genome shotgun (WGS) entry which is preliminary data.</text>
</comment>
<reference evidence="2 3" key="1">
    <citation type="journal article" date="2019" name="Sci. Rep.">
        <title>Orb-weaving spider Araneus ventricosus genome elucidates the spidroin gene catalogue.</title>
        <authorList>
            <person name="Kono N."/>
            <person name="Nakamura H."/>
            <person name="Ohtoshi R."/>
            <person name="Moran D.A.P."/>
            <person name="Shinohara A."/>
            <person name="Yoshida Y."/>
            <person name="Fujiwara M."/>
            <person name="Mori M."/>
            <person name="Tomita M."/>
            <person name="Arakawa K."/>
        </authorList>
    </citation>
    <scope>NUCLEOTIDE SEQUENCE [LARGE SCALE GENOMIC DNA]</scope>
</reference>
<sequence length="101" mass="11301">MGKCDELAPCQMGEDPASGTLPRVAMETTQPRAPLTSKHWKLEQFMRTPLLDLEIRLNATAIALFPQPECKTGPCENIDYLAKKHFKFGFKSFLEEGLGMS</sequence>
<evidence type="ECO:0000313" key="2">
    <source>
        <dbReference type="EMBL" id="GBN90171.1"/>
    </source>
</evidence>
<organism evidence="2 3">
    <name type="scientific">Araneus ventricosus</name>
    <name type="common">Orbweaver spider</name>
    <name type="synonym">Epeira ventricosa</name>
    <dbReference type="NCBI Taxonomy" id="182803"/>
    <lineage>
        <taxon>Eukaryota</taxon>
        <taxon>Metazoa</taxon>
        <taxon>Ecdysozoa</taxon>
        <taxon>Arthropoda</taxon>
        <taxon>Chelicerata</taxon>
        <taxon>Arachnida</taxon>
        <taxon>Araneae</taxon>
        <taxon>Araneomorphae</taxon>
        <taxon>Entelegynae</taxon>
        <taxon>Araneoidea</taxon>
        <taxon>Araneidae</taxon>
        <taxon>Araneus</taxon>
    </lineage>
</organism>
<keyword evidence="3" id="KW-1185">Reference proteome</keyword>
<evidence type="ECO:0000256" key="1">
    <source>
        <dbReference type="SAM" id="MobiDB-lite"/>
    </source>
</evidence>
<dbReference type="AlphaFoldDB" id="A0A4Y2SQK7"/>
<name>A0A4Y2SQK7_ARAVE</name>
<protein>
    <submittedName>
        <fullName evidence="2">Uncharacterized protein</fullName>
    </submittedName>
</protein>
<proteinExistence type="predicted"/>
<gene>
    <name evidence="2" type="ORF">AVEN_21357_1</name>
</gene>
<evidence type="ECO:0000313" key="3">
    <source>
        <dbReference type="Proteomes" id="UP000499080"/>
    </source>
</evidence>
<dbReference type="EMBL" id="BGPR01023199">
    <property type="protein sequence ID" value="GBN90171.1"/>
    <property type="molecule type" value="Genomic_DNA"/>
</dbReference>
<accession>A0A4Y2SQK7</accession>
<feature type="region of interest" description="Disordered" evidence="1">
    <location>
        <begin position="1"/>
        <end position="23"/>
    </location>
</feature>
<dbReference type="Proteomes" id="UP000499080">
    <property type="component" value="Unassembled WGS sequence"/>
</dbReference>